<keyword evidence="1" id="KW-0238">DNA-binding</keyword>
<dbReference type="GO" id="GO:0003700">
    <property type="term" value="F:DNA-binding transcription factor activity"/>
    <property type="evidence" value="ECO:0007669"/>
    <property type="project" value="InterPro"/>
</dbReference>
<dbReference type="PROSITE" id="PS50995">
    <property type="entry name" value="HTH_MARR_2"/>
    <property type="match status" value="1"/>
</dbReference>
<gene>
    <name evidence="1" type="ORF">DFP99_1256</name>
</gene>
<accession>A0A288QNZ1</accession>
<dbReference type="InterPro" id="IPR000835">
    <property type="entry name" value="HTH_MarR-typ"/>
</dbReference>
<dbReference type="InterPro" id="IPR036390">
    <property type="entry name" value="WH_DNA-bd_sf"/>
</dbReference>
<dbReference type="InterPro" id="IPR036388">
    <property type="entry name" value="WH-like_DNA-bd_sf"/>
</dbReference>
<dbReference type="OrthoDB" id="1903871at2"/>
<organism evidence="1 2">
    <name type="scientific">Weissella soli</name>
    <dbReference type="NCBI Taxonomy" id="155866"/>
    <lineage>
        <taxon>Bacteria</taxon>
        <taxon>Bacillati</taxon>
        <taxon>Bacillota</taxon>
        <taxon>Bacilli</taxon>
        <taxon>Lactobacillales</taxon>
        <taxon>Lactobacillaceae</taxon>
        <taxon>Weissella</taxon>
    </lineage>
</organism>
<protein>
    <submittedName>
        <fullName evidence="1">DNA-binding MarR family transcriptional regulator</fullName>
    </submittedName>
</protein>
<dbReference type="PANTHER" id="PTHR33164:SF43">
    <property type="entry name" value="HTH-TYPE TRANSCRIPTIONAL REPRESSOR YETL"/>
    <property type="match status" value="1"/>
</dbReference>
<dbReference type="GO" id="GO:0003677">
    <property type="term" value="F:DNA binding"/>
    <property type="evidence" value="ECO:0007669"/>
    <property type="project" value="UniProtKB-KW"/>
</dbReference>
<dbReference type="KEGG" id="wso:WSWS_01353"/>
<dbReference type="Gene3D" id="1.10.10.10">
    <property type="entry name" value="Winged helix-like DNA-binding domain superfamily/Winged helix DNA-binding domain"/>
    <property type="match status" value="1"/>
</dbReference>
<dbReference type="EMBL" id="QRAS01000003">
    <property type="protein sequence ID" value="RDL05301.1"/>
    <property type="molecule type" value="Genomic_DNA"/>
</dbReference>
<dbReference type="Proteomes" id="UP000254912">
    <property type="component" value="Unassembled WGS sequence"/>
</dbReference>
<dbReference type="Pfam" id="PF12802">
    <property type="entry name" value="MarR_2"/>
    <property type="match status" value="1"/>
</dbReference>
<dbReference type="SUPFAM" id="SSF46785">
    <property type="entry name" value="Winged helix' DNA-binding domain"/>
    <property type="match status" value="1"/>
</dbReference>
<evidence type="ECO:0000313" key="1">
    <source>
        <dbReference type="EMBL" id="RDL05301.1"/>
    </source>
</evidence>
<evidence type="ECO:0000313" key="2">
    <source>
        <dbReference type="Proteomes" id="UP000254912"/>
    </source>
</evidence>
<proteinExistence type="predicted"/>
<keyword evidence="2" id="KW-1185">Reference proteome</keyword>
<comment type="caution">
    <text evidence="1">The sequence shown here is derived from an EMBL/GenBank/DDBJ whole genome shotgun (WGS) entry which is preliminary data.</text>
</comment>
<dbReference type="GeneID" id="94546539"/>
<dbReference type="SMART" id="SM00347">
    <property type="entry name" value="HTH_MARR"/>
    <property type="match status" value="1"/>
</dbReference>
<name>A0A288QNZ1_9LACO</name>
<reference evidence="1 2" key="1">
    <citation type="submission" date="2018-07" db="EMBL/GenBank/DDBJ databases">
        <title>Genomic Encyclopedia of Type Strains, Phase III (KMG-III): the genomes of soil and plant-associated and newly described type strains.</title>
        <authorList>
            <person name="Whitman W."/>
        </authorList>
    </citation>
    <scope>NUCLEOTIDE SEQUENCE [LARGE SCALE GENOMIC DNA]</scope>
    <source>
        <strain evidence="1 2">CECT 7031</strain>
    </source>
</reference>
<dbReference type="PANTHER" id="PTHR33164">
    <property type="entry name" value="TRANSCRIPTIONAL REGULATOR, MARR FAMILY"/>
    <property type="match status" value="1"/>
</dbReference>
<dbReference type="RefSeq" id="WP_070230544.1">
    <property type="nucleotide sequence ID" value="NZ_BJYO01000004.1"/>
</dbReference>
<dbReference type="InterPro" id="IPR039422">
    <property type="entry name" value="MarR/SlyA-like"/>
</dbReference>
<sequence length="151" mass="17789">MQLLDDYIDAYISTLKYLDEVVSEPAAEYGLSFEQYLIMHAIAESYDDITLTDIVEKRKVTRAAISRQIKMLMKKEYVYQETDCHDRRRQILRLTNEGKEVCEVVTNRVTNRWLSWEQAFGADRLQSFLDFVHDFEKVVVSKTRAQSHTIN</sequence>
<dbReference type="GO" id="GO:0006950">
    <property type="term" value="P:response to stress"/>
    <property type="evidence" value="ECO:0007669"/>
    <property type="project" value="TreeGrafter"/>
</dbReference>
<dbReference type="AlphaFoldDB" id="A0A288QNZ1"/>